<dbReference type="EMBL" id="VUJU01000526">
    <property type="protein sequence ID" value="KAF0769834.1"/>
    <property type="molecule type" value="Genomic_DNA"/>
</dbReference>
<dbReference type="AlphaFoldDB" id="A0A6G0ZG96"/>
<name>A0A6G0ZG96_APHCR</name>
<proteinExistence type="predicted"/>
<dbReference type="Proteomes" id="UP000478052">
    <property type="component" value="Unassembled WGS sequence"/>
</dbReference>
<dbReference type="OrthoDB" id="7700376at2759"/>
<protein>
    <submittedName>
        <fullName evidence="1">Uncharacterized protein</fullName>
    </submittedName>
</protein>
<evidence type="ECO:0000313" key="2">
    <source>
        <dbReference type="Proteomes" id="UP000478052"/>
    </source>
</evidence>
<evidence type="ECO:0000313" key="1">
    <source>
        <dbReference type="EMBL" id="KAF0769834.1"/>
    </source>
</evidence>
<keyword evidence="2" id="KW-1185">Reference proteome</keyword>
<reference evidence="1 2" key="1">
    <citation type="submission" date="2019-08" db="EMBL/GenBank/DDBJ databases">
        <title>Whole genome of Aphis craccivora.</title>
        <authorList>
            <person name="Voronova N.V."/>
            <person name="Shulinski R.S."/>
            <person name="Bandarenka Y.V."/>
            <person name="Zhorov D.G."/>
            <person name="Warner D."/>
        </authorList>
    </citation>
    <scope>NUCLEOTIDE SEQUENCE [LARGE SCALE GENOMIC DNA]</scope>
    <source>
        <strain evidence="1">180601</strain>
        <tissue evidence="1">Whole Body</tissue>
    </source>
</reference>
<gene>
    <name evidence="1" type="ORF">FWK35_00006348</name>
</gene>
<organism evidence="1 2">
    <name type="scientific">Aphis craccivora</name>
    <name type="common">Cowpea aphid</name>
    <dbReference type="NCBI Taxonomy" id="307492"/>
    <lineage>
        <taxon>Eukaryota</taxon>
        <taxon>Metazoa</taxon>
        <taxon>Ecdysozoa</taxon>
        <taxon>Arthropoda</taxon>
        <taxon>Hexapoda</taxon>
        <taxon>Insecta</taxon>
        <taxon>Pterygota</taxon>
        <taxon>Neoptera</taxon>
        <taxon>Paraneoptera</taxon>
        <taxon>Hemiptera</taxon>
        <taxon>Sternorrhyncha</taxon>
        <taxon>Aphidomorpha</taxon>
        <taxon>Aphidoidea</taxon>
        <taxon>Aphididae</taxon>
        <taxon>Aphidini</taxon>
        <taxon>Aphis</taxon>
        <taxon>Aphis</taxon>
    </lineage>
</organism>
<sequence length="136" mass="15628">MKFGFNIIGDNLGLHSILGFTESFMSNYPCRFCKCSKFECNYETVQNNDKLRNEDNYKSDLAMNNNSLSGIKEIYTLNNRIQCFNYGPVENQNRPPFLSVEFLKTNKIKMSATEMLCFTRHLGLLIGDLVPTDSEI</sequence>
<accession>A0A6G0ZG96</accession>
<comment type="caution">
    <text evidence="1">The sequence shown here is derived from an EMBL/GenBank/DDBJ whole genome shotgun (WGS) entry which is preliminary data.</text>
</comment>